<proteinExistence type="predicted"/>
<dbReference type="AlphaFoldDB" id="K8ECP0"/>
<dbReference type="Proteomes" id="UP000009315">
    <property type="component" value="Unassembled WGS sequence"/>
</dbReference>
<comment type="caution">
    <text evidence="1">The sequence shown here is derived from an EMBL/GenBank/DDBJ whole genome shotgun (WGS) entry which is preliminary data.</text>
</comment>
<evidence type="ECO:0000313" key="2">
    <source>
        <dbReference type="Proteomes" id="UP000009315"/>
    </source>
</evidence>
<dbReference type="STRING" id="1121428.DESHY_80130"/>
<protein>
    <submittedName>
        <fullName evidence="1">Uncharacterized protein</fullName>
    </submittedName>
</protein>
<keyword evidence="2" id="KW-1185">Reference proteome</keyword>
<name>K8ECP0_9FIRM</name>
<dbReference type="RefSeq" id="WP_008413486.1">
    <property type="nucleotide sequence ID" value="NZ_CAOS01000015.1"/>
</dbReference>
<gene>
    <name evidence="1" type="ORF">DESHY_80130</name>
</gene>
<sequence length="128" mass="14215">MAKAYDCMPTTGDADSSRCLDNLLNRLREHGQRVAEGEVNWHEVLAKSEQAVDLCAAYPCLNGNVVRLSMLLLPLVKKAPFFASLQVVDEVLRDMGPEEKLLILKVLAESQTDFAQGEASVVRYFMNS</sequence>
<dbReference type="OrthoDB" id="1787490at2"/>
<accession>K8ECP0</accession>
<reference evidence="1 2" key="1">
    <citation type="journal article" date="2013" name="Genome Announc.">
        <title>Genome Sequence of the Sulfate-Reducing Bacterium Desulfotomaculum hydrothermale Lam5(T).</title>
        <authorList>
            <person name="Amin O."/>
            <person name="Fardeau M.L."/>
            <person name="Valette O."/>
            <person name="Hirschler-Rea A."/>
            <person name="Barbe V."/>
            <person name="Medigue C."/>
            <person name="Vacherie B."/>
            <person name="Ollivier B."/>
            <person name="Bertin P.N."/>
            <person name="Dolla A."/>
        </authorList>
    </citation>
    <scope>NUCLEOTIDE SEQUENCE [LARGE SCALE GENOMIC DNA]</scope>
    <source>
        <strain evidence="2">Lam5 / DSM 18033</strain>
    </source>
</reference>
<evidence type="ECO:0000313" key="1">
    <source>
        <dbReference type="EMBL" id="CCO09463.1"/>
    </source>
</evidence>
<dbReference type="EMBL" id="CAOS01000015">
    <property type="protein sequence ID" value="CCO09463.1"/>
    <property type="molecule type" value="Genomic_DNA"/>
</dbReference>
<organism evidence="1 2">
    <name type="scientific">Desulforamulus hydrothermalis Lam5 = DSM 18033</name>
    <dbReference type="NCBI Taxonomy" id="1121428"/>
    <lineage>
        <taxon>Bacteria</taxon>
        <taxon>Bacillati</taxon>
        <taxon>Bacillota</taxon>
        <taxon>Clostridia</taxon>
        <taxon>Eubacteriales</taxon>
        <taxon>Peptococcaceae</taxon>
        <taxon>Desulforamulus</taxon>
    </lineage>
</organism>